<dbReference type="PROSITE" id="PS50930">
    <property type="entry name" value="HTH_LYTTR"/>
    <property type="match status" value="1"/>
</dbReference>
<proteinExistence type="predicted"/>
<evidence type="ECO:0000313" key="5">
    <source>
        <dbReference type="Proteomes" id="UP000323653"/>
    </source>
</evidence>
<keyword evidence="5" id="KW-1185">Reference proteome</keyword>
<organism evidence="4 5">
    <name type="scientific">Pedobacter aquae</name>
    <dbReference type="NCBI Taxonomy" id="2605747"/>
    <lineage>
        <taxon>Bacteria</taxon>
        <taxon>Pseudomonadati</taxon>
        <taxon>Bacteroidota</taxon>
        <taxon>Sphingobacteriia</taxon>
        <taxon>Sphingobacteriales</taxon>
        <taxon>Sphingobacteriaceae</taxon>
        <taxon>Pedobacter</taxon>
    </lineage>
</organism>
<accession>A0A5C0VDL3</accession>
<dbReference type="Proteomes" id="UP000323653">
    <property type="component" value="Chromosome"/>
</dbReference>
<dbReference type="EMBL" id="CP043329">
    <property type="protein sequence ID" value="QEK50758.1"/>
    <property type="molecule type" value="Genomic_DNA"/>
</dbReference>
<dbReference type="SMART" id="SM00448">
    <property type="entry name" value="REC"/>
    <property type="match status" value="1"/>
</dbReference>
<feature type="domain" description="Response regulatory" evidence="2">
    <location>
        <begin position="2"/>
        <end position="115"/>
    </location>
</feature>
<protein>
    <submittedName>
        <fullName evidence="4">Response regulator transcription factor</fullName>
    </submittedName>
</protein>
<dbReference type="InterPro" id="IPR007492">
    <property type="entry name" value="LytTR_DNA-bd_dom"/>
</dbReference>
<evidence type="ECO:0000313" key="4">
    <source>
        <dbReference type="EMBL" id="QEK50758.1"/>
    </source>
</evidence>
<dbReference type="PANTHER" id="PTHR37299:SF1">
    <property type="entry name" value="STAGE 0 SPORULATION PROTEIN A HOMOLOG"/>
    <property type="match status" value="1"/>
</dbReference>
<dbReference type="Gene3D" id="2.40.50.1020">
    <property type="entry name" value="LytTr DNA-binding domain"/>
    <property type="match status" value="1"/>
</dbReference>
<dbReference type="PANTHER" id="PTHR37299">
    <property type="entry name" value="TRANSCRIPTIONAL REGULATOR-RELATED"/>
    <property type="match status" value="1"/>
</dbReference>
<dbReference type="InterPro" id="IPR011006">
    <property type="entry name" value="CheY-like_superfamily"/>
</dbReference>
<dbReference type="GO" id="GO:0000156">
    <property type="term" value="F:phosphorelay response regulator activity"/>
    <property type="evidence" value="ECO:0007669"/>
    <property type="project" value="InterPro"/>
</dbReference>
<dbReference type="Pfam" id="PF04397">
    <property type="entry name" value="LytTR"/>
    <property type="match status" value="1"/>
</dbReference>
<dbReference type="AlphaFoldDB" id="A0A5C0VDL3"/>
<feature type="domain" description="HTH LytTR-type" evidence="3">
    <location>
        <begin position="140"/>
        <end position="248"/>
    </location>
</feature>
<dbReference type="PROSITE" id="PS50110">
    <property type="entry name" value="RESPONSE_REGULATORY"/>
    <property type="match status" value="1"/>
</dbReference>
<gene>
    <name evidence="4" type="ORF">FYC62_03055</name>
</gene>
<keyword evidence="1" id="KW-0597">Phosphoprotein</keyword>
<dbReference type="RefSeq" id="WP_149073868.1">
    <property type="nucleotide sequence ID" value="NZ_CP043329.1"/>
</dbReference>
<reference evidence="4 5" key="1">
    <citation type="submission" date="2019-08" db="EMBL/GenBank/DDBJ databases">
        <title>Pedobacter sp. nov., isolated from Han river, South Korea.</title>
        <authorList>
            <person name="Lee D.-H."/>
            <person name="Kim Y.-S."/>
            <person name="Hwang E.-M."/>
            <person name="Le Tran T.C."/>
            <person name="Cha C.-J."/>
        </authorList>
    </citation>
    <scope>NUCLEOTIDE SEQUENCE [LARGE SCALE GENOMIC DNA]</scope>
    <source>
        <strain evidence="4 5">CJ43</strain>
    </source>
</reference>
<sequence>MKFLIIEDEPLAAERLGHLILQHYPQTEKTETCDSVESAVLWLRSNPMPNCIFMDIQLSDGLSFSISHDVEITCPVIFTTAYENYALKAFELFSIDYLLKPVTLKSLKQALTKLETYTNATLTAQQNLLDIPASKYKNRFLIKIGNKMFFVDVSDVAYFLSDDKSVYLYTTDGKAFPIDYTLDSLMEHLNEKEFFRLNRQVIARIDAIKDIKLYTNRRLKLSLNSGNAVNDFIVSRERVAAFKTWAGN</sequence>
<dbReference type="SMART" id="SM00850">
    <property type="entry name" value="LytTR"/>
    <property type="match status" value="1"/>
</dbReference>
<dbReference type="Gene3D" id="3.40.50.2300">
    <property type="match status" value="1"/>
</dbReference>
<dbReference type="Pfam" id="PF00072">
    <property type="entry name" value="Response_reg"/>
    <property type="match status" value="1"/>
</dbReference>
<evidence type="ECO:0000256" key="1">
    <source>
        <dbReference type="PROSITE-ProRule" id="PRU00169"/>
    </source>
</evidence>
<dbReference type="GO" id="GO:0003677">
    <property type="term" value="F:DNA binding"/>
    <property type="evidence" value="ECO:0007669"/>
    <property type="project" value="InterPro"/>
</dbReference>
<dbReference type="InterPro" id="IPR046947">
    <property type="entry name" value="LytR-like"/>
</dbReference>
<dbReference type="KEGG" id="pej:FYC62_03055"/>
<evidence type="ECO:0000259" key="3">
    <source>
        <dbReference type="PROSITE" id="PS50930"/>
    </source>
</evidence>
<name>A0A5C0VDL3_9SPHI</name>
<feature type="modified residue" description="4-aspartylphosphate" evidence="1">
    <location>
        <position position="55"/>
    </location>
</feature>
<dbReference type="SUPFAM" id="SSF52172">
    <property type="entry name" value="CheY-like"/>
    <property type="match status" value="1"/>
</dbReference>
<dbReference type="InterPro" id="IPR001789">
    <property type="entry name" value="Sig_transdc_resp-reg_receiver"/>
</dbReference>
<evidence type="ECO:0000259" key="2">
    <source>
        <dbReference type="PROSITE" id="PS50110"/>
    </source>
</evidence>